<dbReference type="SUPFAM" id="SSF50978">
    <property type="entry name" value="WD40 repeat-like"/>
    <property type="match status" value="1"/>
</dbReference>
<reference evidence="1" key="1">
    <citation type="journal article" date="2012" name="Bioengineered">
        <title>Additional insights into the genome of the oleaginous model alga Nannochloropsis gaditana.</title>
        <authorList>
            <person name="Jinkerson R.E."/>
            <person name="Radakovits R."/>
            <person name="Posewitz M.C."/>
        </authorList>
    </citation>
    <scope>NUCLEOTIDE SEQUENCE</scope>
    <source>
        <strain evidence="1">CCMP526</strain>
    </source>
</reference>
<dbReference type="GO" id="GO:0000785">
    <property type="term" value="C:chromatin"/>
    <property type="evidence" value="ECO:0007669"/>
    <property type="project" value="TreeGrafter"/>
</dbReference>
<dbReference type="GO" id="GO:0031491">
    <property type="term" value="F:nucleosome binding"/>
    <property type="evidence" value="ECO:0007669"/>
    <property type="project" value="TreeGrafter"/>
</dbReference>
<dbReference type="GO" id="GO:0005634">
    <property type="term" value="C:nucleus"/>
    <property type="evidence" value="ECO:0007669"/>
    <property type="project" value="InterPro"/>
</dbReference>
<accession>I2CPP7</accession>
<evidence type="ECO:0000313" key="1">
    <source>
        <dbReference type="EMBL" id="AFJ68880.1"/>
    </source>
</evidence>
<dbReference type="EMBL" id="JU968456">
    <property type="protein sequence ID" value="AFJ68880.1"/>
    <property type="molecule type" value="mRNA"/>
</dbReference>
<name>I2CPP7_NANGC</name>
<dbReference type="Gene3D" id="2.130.10.10">
    <property type="entry name" value="YVTN repeat-like/Quinoprotein amine dehydrogenase"/>
    <property type="match status" value="1"/>
</dbReference>
<feature type="non-terminal residue" evidence="1">
    <location>
        <position position="232"/>
    </location>
</feature>
<organism evidence="1">
    <name type="scientific">Nannochloropsis gaditana (strain CCMP526)</name>
    <name type="common">Green microalga</name>
    <name type="synonym">Microchloropsis gaditana</name>
    <dbReference type="NCBI Taxonomy" id="1093141"/>
    <lineage>
        <taxon>Eukaryota</taxon>
        <taxon>Sar</taxon>
        <taxon>Stramenopiles</taxon>
        <taxon>Ochrophyta</taxon>
        <taxon>Eustigmatophyceae</taxon>
        <taxon>Eustigmatales</taxon>
        <taxon>Monodopsidaceae</taxon>
        <taxon>Nannochloropsis</taxon>
    </lineage>
</organism>
<dbReference type="InterPro" id="IPR015943">
    <property type="entry name" value="WD40/YVTN_repeat-like_dom_sf"/>
</dbReference>
<dbReference type="PANTHER" id="PTHR13831:SF0">
    <property type="entry name" value="PROTEIN HIRA"/>
    <property type="match status" value="1"/>
</dbReference>
<sequence length="232" mass="25194">MIVWRTSDWSVETRITTPFKDTAKQETLFRRISWSPDGLSLAATNASKAGCHVAAILKRGTTSSSETGGKEADWLTEINLIGHSRPVTASRFSPLVFQQKAPLPPYALLALGDDASGQFTLWSNAKPRPMLVLTEVFRGTTTDFSWSSDARFLLASSLDGTVCLIAFTHHELCRCSGGGSPMTAAEFGDFFRRTYGCQAGEALSRGKAGKLQEHVLGQTSHHHRPSLPSSPP</sequence>
<dbReference type="AlphaFoldDB" id="I2CPP7"/>
<dbReference type="PANTHER" id="PTHR13831">
    <property type="entry name" value="MEMBER OF THE HIR1 FAMILY OF WD-REPEAT PROTEINS"/>
    <property type="match status" value="1"/>
</dbReference>
<proteinExistence type="evidence at transcript level"/>
<reference evidence="1" key="2">
    <citation type="journal article" date="2012" name="Nat. Commun.">
        <title>Draft genome sequence and genetic transformation of the oleaginous alga Nannochloropis gaditana.</title>
        <authorList>
            <person name="Radakovits R."/>
            <person name="Jinkerson R.E."/>
            <person name="Fuerstenberg S.I."/>
            <person name="Tae H."/>
            <person name="Settlage R.E."/>
            <person name="Boore J.L."/>
            <person name="Posewitz M.C."/>
        </authorList>
    </citation>
    <scope>NUCLEOTIDE SEQUENCE</scope>
    <source>
        <strain evidence="1">CCMP526</strain>
    </source>
</reference>
<dbReference type="GO" id="GO:0000417">
    <property type="term" value="C:HIR complex"/>
    <property type="evidence" value="ECO:0007669"/>
    <property type="project" value="TreeGrafter"/>
</dbReference>
<protein>
    <submittedName>
        <fullName evidence="1">Transcription corepressor</fullName>
    </submittedName>
</protein>
<dbReference type="InterPro" id="IPR031120">
    <property type="entry name" value="HIR1-like"/>
</dbReference>
<dbReference type="GO" id="GO:0006338">
    <property type="term" value="P:chromatin remodeling"/>
    <property type="evidence" value="ECO:0007669"/>
    <property type="project" value="TreeGrafter"/>
</dbReference>
<dbReference type="InterPro" id="IPR036322">
    <property type="entry name" value="WD40_repeat_dom_sf"/>
</dbReference>
<dbReference type="GO" id="GO:0006351">
    <property type="term" value="P:DNA-templated transcription"/>
    <property type="evidence" value="ECO:0007669"/>
    <property type="project" value="InterPro"/>
</dbReference>
<gene>
    <name evidence="1" type="ORF">NGATSA_3026500</name>
</gene>